<organism evidence="2 3">
    <name type="scientific">Galemys pyrenaicus</name>
    <name type="common">Iberian desman</name>
    <name type="synonym">Pyrenean desman</name>
    <dbReference type="NCBI Taxonomy" id="202257"/>
    <lineage>
        <taxon>Eukaryota</taxon>
        <taxon>Metazoa</taxon>
        <taxon>Chordata</taxon>
        <taxon>Craniata</taxon>
        <taxon>Vertebrata</taxon>
        <taxon>Euteleostomi</taxon>
        <taxon>Mammalia</taxon>
        <taxon>Eutheria</taxon>
        <taxon>Laurasiatheria</taxon>
        <taxon>Eulipotyphla</taxon>
        <taxon>Talpidae</taxon>
        <taxon>Galemys</taxon>
    </lineage>
</organism>
<dbReference type="AlphaFoldDB" id="A0A8J6ADJ7"/>
<sequence>MAVVQPLGSGEPEGAHSFPYNEGVHVPDETEFYLDKRCVNSTVTPGGKLSKTRVTWKSNLCPWKCGSRQIPEPLPAKATGHCTGEDLPFPRSQ</sequence>
<evidence type="ECO:0000313" key="2">
    <source>
        <dbReference type="EMBL" id="KAG8519659.1"/>
    </source>
</evidence>
<comment type="caution">
    <text evidence="2">The sequence shown here is derived from an EMBL/GenBank/DDBJ whole genome shotgun (WGS) entry which is preliminary data.</text>
</comment>
<protein>
    <submittedName>
        <fullName evidence="2">60S ribosomal protein L35a</fullName>
    </submittedName>
</protein>
<evidence type="ECO:0000256" key="1">
    <source>
        <dbReference type="SAM" id="MobiDB-lite"/>
    </source>
</evidence>
<keyword evidence="3" id="KW-1185">Reference proteome</keyword>
<dbReference type="EMBL" id="JAGFMF010011603">
    <property type="protein sequence ID" value="KAG8519659.1"/>
    <property type="molecule type" value="Genomic_DNA"/>
</dbReference>
<dbReference type="Proteomes" id="UP000700334">
    <property type="component" value="Unassembled WGS sequence"/>
</dbReference>
<gene>
    <name evidence="2" type="ORF">J0S82_013636</name>
</gene>
<keyword evidence="2" id="KW-0687">Ribonucleoprotein</keyword>
<feature type="region of interest" description="Disordered" evidence="1">
    <location>
        <begin position="72"/>
        <end position="93"/>
    </location>
</feature>
<name>A0A8J6ADJ7_GALPY</name>
<feature type="region of interest" description="Disordered" evidence="1">
    <location>
        <begin position="1"/>
        <end position="22"/>
    </location>
</feature>
<accession>A0A8J6ADJ7</accession>
<reference evidence="2" key="1">
    <citation type="journal article" date="2021" name="Evol. Appl.">
        <title>The genome of the Pyrenean desman and the effects of bottlenecks and inbreeding on the genomic landscape of an endangered species.</title>
        <authorList>
            <person name="Escoda L."/>
            <person name="Castresana J."/>
        </authorList>
    </citation>
    <scope>NUCLEOTIDE SEQUENCE</scope>
    <source>
        <strain evidence="2">IBE-C5619</strain>
    </source>
</reference>
<proteinExistence type="predicted"/>
<dbReference type="GO" id="GO:0005840">
    <property type="term" value="C:ribosome"/>
    <property type="evidence" value="ECO:0007669"/>
    <property type="project" value="UniProtKB-KW"/>
</dbReference>
<evidence type="ECO:0000313" key="3">
    <source>
        <dbReference type="Proteomes" id="UP000700334"/>
    </source>
</evidence>
<keyword evidence="2" id="KW-0689">Ribosomal protein</keyword>